<organism evidence="1 2">
    <name type="scientific">Rhodococcus hoagii</name>
    <name type="common">Corynebacterium equii</name>
    <dbReference type="NCBI Taxonomy" id="43767"/>
    <lineage>
        <taxon>Bacteria</taxon>
        <taxon>Bacillati</taxon>
        <taxon>Actinomycetota</taxon>
        <taxon>Actinomycetes</taxon>
        <taxon>Mycobacteriales</taxon>
        <taxon>Nocardiaceae</taxon>
        <taxon>Prescottella</taxon>
    </lineage>
</organism>
<dbReference type="RefSeq" id="WP_005516866.1">
    <property type="nucleotide sequence ID" value="NZ_AP024187.1"/>
</dbReference>
<proteinExistence type="predicted"/>
<accession>A0AAE5CKV4</accession>
<reference evidence="1" key="1">
    <citation type="journal article" date="2020" name="Environ. Microbiol.">
        <title>The novel and transferable erm(51) gene confers Macrolides, Lincosamides, and Streptogramins B (MLSB) resistance to clonal Rhodococcus equi in the environment.</title>
        <authorList>
            <person name="Huber L."/>
            <person name="Giguere S."/>
            <person name="Slovis N.M."/>
            <person name="Alvarez-Narvaez S."/>
            <person name="Hart K.A."/>
            <person name="Greiter M."/>
            <person name="Morris E.R.A."/>
            <person name="Cohen N.D."/>
        </authorList>
    </citation>
    <scope>NUCLEOTIDE SEQUENCE</scope>
    <source>
        <strain evidence="1">Lh_16_1</strain>
    </source>
</reference>
<dbReference type="EMBL" id="WVDC01000007">
    <property type="protein sequence ID" value="NKW43083.1"/>
    <property type="molecule type" value="Genomic_DNA"/>
</dbReference>
<sequence>MNSTRRLVLVLAIAAGAWAAWRRLRFDAPLSTAEWHADAVGPDDLAG</sequence>
<gene>
    <name evidence="1" type="ORF">GS947_16100</name>
</gene>
<protein>
    <submittedName>
        <fullName evidence="1">Uncharacterized protein</fullName>
    </submittedName>
</protein>
<dbReference type="Proteomes" id="UP000608063">
    <property type="component" value="Unassembled WGS sequence"/>
</dbReference>
<name>A0AAE5CKV4_RHOHA</name>
<comment type="caution">
    <text evidence="1">The sequence shown here is derived from an EMBL/GenBank/DDBJ whole genome shotgun (WGS) entry which is preliminary data.</text>
</comment>
<evidence type="ECO:0000313" key="1">
    <source>
        <dbReference type="EMBL" id="NKW43083.1"/>
    </source>
</evidence>
<dbReference type="AlphaFoldDB" id="A0AAE5CKV4"/>
<evidence type="ECO:0000313" key="2">
    <source>
        <dbReference type="Proteomes" id="UP000608063"/>
    </source>
</evidence>